<reference evidence="1 2" key="1">
    <citation type="journal article" date="2015" name="Int. J. Syst. Evol. Microbiol.">
        <title>Burkholderia monticola sp. nov., isolated from mountain soil.</title>
        <authorList>
            <person name="Baek I."/>
            <person name="Seo B."/>
            <person name="Lee I."/>
            <person name="Yi H."/>
            <person name="Chun J."/>
        </authorList>
    </citation>
    <scope>NUCLEOTIDE SEQUENCE [LARGE SCALE GENOMIC DNA]</scope>
    <source>
        <strain evidence="1 2">JC2948</strain>
    </source>
</reference>
<organism evidence="1 2">
    <name type="scientific">Paraburkholderia monticola</name>
    <dbReference type="NCBI Taxonomy" id="1399968"/>
    <lineage>
        <taxon>Bacteria</taxon>
        <taxon>Pseudomonadati</taxon>
        <taxon>Pseudomonadota</taxon>
        <taxon>Betaproteobacteria</taxon>
        <taxon>Burkholderiales</taxon>
        <taxon>Burkholderiaceae</taxon>
        <taxon>Paraburkholderia</taxon>
    </lineage>
</organism>
<sequence>MNIATASASATLTADEIIVGSALGGLKYTLASFSKTINLATTGAGGMDTGSAPASGFVAIYAIYNPTTQTAALLATNAATKQGNVYGGANPPAGYTASALVSVWQTNSSGQLTVGTQEDRSISTVSVGVLTSSTTQSTPVALTISSAVPANARSVSGYLSLGSTSISSMFLNLFSSSASTGQQTAAGTVSAGTSLFTTFRNLQMVSAQTLFYTAGNGAGTPTFSITVSGYDF</sequence>
<dbReference type="OrthoDB" id="6481168at2"/>
<dbReference type="Proteomes" id="UP000075613">
    <property type="component" value="Unassembled WGS sequence"/>
</dbReference>
<accession>A0A149PCN4</accession>
<proteinExistence type="predicted"/>
<evidence type="ECO:0000313" key="2">
    <source>
        <dbReference type="Proteomes" id="UP000075613"/>
    </source>
</evidence>
<dbReference type="EMBL" id="LRBG01000039">
    <property type="protein sequence ID" value="KXU82792.1"/>
    <property type="molecule type" value="Genomic_DNA"/>
</dbReference>
<gene>
    <name evidence="1" type="ORF">CI15_33500</name>
</gene>
<keyword evidence="2" id="KW-1185">Reference proteome</keyword>
<evidence type="ECO:0000313" key="1">
    <source>
        <dbReference type="EMBL" id="KXU82792.1"/>
    </source>
</evidence>
<dbReference type="STRING" id="1399968.CI15_33500"/>
<comment type="caution">
    <text evidence="1">The sequence shown here is derived from an EMBL/GenBank/DDBJ whole genome shotgun (WGS) entry which is preliminary data.</text>
</comment>
<dbReference type="AlphaFoldDB" id="A0A149PCN4"/>
<name>A0A149PCN4_9BURK</name>
<protein>
    <submittedName>
        <fullName evidence="1">Phage tail protein</fullName>
    </submittedName>
</protein>